<evidence type="ECO:0000256" key="1">
    <source>
        <dbReference type="SAM" id="MobiDB-lite"/>
    </source>
</evidence>
<organism evidence="2 3">
    <name type="scientific">Phyllostomus discolor</name>
    <name type="common">pale spear-nosed bat</name>
    <dbReference type="NCBI Taxonomy" id="89673"/>
    <lineage>
        <taxon>Eukaryota</taxon>
        <taxon>Metazoa</taxon>
        <taxon>Chordata</taxon>
        <taxon>Craniata</taxon>
        <taxon>Vertebrata</taxon>
        <taxon>Euteleostomi</taxon>
        <taxon>Mammalia</taxon>
        <taxon>Eutheria</taxon>
        <taxon>Laurasiatheria</taxon>
        <taxon>Chiroptera</taxon>
        <taxon>Yangochiroptera</taxon>
        <taxon>Phyllostomidae</taxon>
        <taxon>Phyllostominae</taxon>
        <taxon>Phyllostomus</taxon>
    </lineage>
</organism>
<feature type="region of interest" description="Disordered" evidence="1">
    <location>
        <begin position="49"/>
        <end position="78"/>
    </location>
</feature>
<evidence type="ECO:0000313" key="2">
    <source>
        <dbReference type="EMBL" id="KAF6075031.1"/>
    </source>
</evidence>
<feature type="region of interest" description="Disordered" evidence="1">
    <location>
        <begin position="129"/>
        <end position="150"/>
    </location>
</feature>
<comment type="caution">
    <text evidence="2">The sequence shown here is derived from an EMBL/GenBank/DDBJ whole genome shotgun (WGS) entry which is preliminary data.</text>
</comment>
<protein>
    <submittedName>
        <fullName evidence="2">Uncharacterized protein</fullName>
    </submittedName>
</protein>
<dbReference type="AlphaFoldDB" id="A0A833YLA7"/>
<accession>A0A833YLA7</accession>
<name>A0A833YLA7_9CHIR</name>
<sequence>MPWSRGFSEPEGLTSGRILEASRWEEKQAAGRGPRPRVGCDVQLQLGSGTPVGQGCPDPPERGFWPGVPARPRCQSEGSRVKFRVTSRVLLSLPGEQSGPSLEAGLQVSGRRAAAPGVDPVGEGCWGAGEGLRRGSGDFPGTPLAFQGRR</sequence>
<proteinExistence type="predicted"/>
<feature type="region of interest" description="Disordered" evidence="1">
    <location>
        <begin position="1"/>
        <end position="20"/>
    </location>
</feature>
<gene>
    <name evidence="2" type="ORF">HJG60_009431</name>
</gene>
<dbReference type="EMBL" id="JABVXQ010000015">
    <property type="protein sequence ID" value="KAF6075031.1"/>
    <property type="molecule type" value="Genomic_DNA"/>
</dbReference>
<evidence type="ECO:0000313" key="3">
    <source>
        <dbReference type="Proteomes" id="UP000664940"/>
    </source>
</evidence>
<reference evidence="2 3" key="1">
    <citation type="journal article" date="2020" name="Nature">
        <title>Six reference-quality genomes reveal evolution of bat adaptations.</title>
        <authorList>
            <person name="Jebb D."/>
            <person name="Huang Z."/>
            <person name="Pippel M."/>
            <person name="Hughes G.M."/>
            <person name="Lavrichenko K."/>
            <person name="Devanna P."/>
            <person name="Winkler S."/>
            <person name="Jermiin L.S."/>
            <person name="Skirmuntt E.C."/>
            <person name="Katzourakis A."/>
            <person name="Burkitt-Gray L."/>
            <person name="Ray D.A."/>
            <person name="Sullivan K.A.M."/>
            <person name="Roscito J.G."/>
            <person name="Kirilenko B.M."/>
            <person name="Davalos L.M."/>
            <person name="Corthals A.P."/>
            <person name="Power M.L."/>
            <person name="Jones G."/>
            <person name="Ransome R.D."/>
            <person name="Dechmann D.K.N."/>
            <person name="Locatelli A.G."/>
            <person name="Puechmaille S.J."/>
            <person name="Fedrigo O."/>
            <person name="Jarvis E.D."/>
            <person name="Hiller M."/>
            <person name="Vernes S.C."/>
            <person name="Myers E.W."/>
            <person name="Teeling E.C."/>
        </authorList>
    </citation>
    <scope>NUCLEOTIDE SEQUENCE [LARGE SCALE GENOMIC DNA]</scope>
    <source>
        <strain evidence="2">Bat1K_MPI-CBG_1</strain>
    </source>
</reference>
<dbReference type="Proteomes" id="UP000664940">
    <property type="component" value="Unassembled WGS sequence"/>
</dbReference>